<organism evidence="1">
    <name type="scientific">Culex pipiens</name>
    <name type="common">House mosquito</name>
    <dbReference type="NCBI Taxonomy" id="7175"/>
    <lineage>
        <taxon>Eukaryota</taxon>
        <taxon>Metazoa</taxon>
        <taxon>Ecdysozoa</taxon>
        <taxon>Arthropoda</taxon>
        <taxon>Hexapoda</taxon>
        <taxon>Insecta</taxon>
        <taxon>Pterygota</taxon>
        <taxon>Neoptera</taxon>
        <taxon>Endopterygota</taxon>
        <taxon>Diptera</taxon>
        <taxon>Nematocera</taxon>
        <taxon>Culicoidea</taxon>
        <taxon>Culicidae</taxon>
        <taxon>Culicinae</taxon>
        <taxon>Culicini</taxon>
        <taxon>Culex</taxon>
        <taxon>Culex</taxon>
    </lineage>
</organism>
<reference evidence="1" key="1">
    <citation type="submission" date="2021-05" db="EMBL/GenBank/DDBJ databases">
        <authorList>
            <person name="Alioto T."/>
            <person name="Alioto T."/>
            <person name="Gomez Garrido J."/>
        </authorList>
    </citation>
    <scope>NUCLEOTIDE SEQUENCE</scope>
</reference>
<name>A0A8D8B7T3_CULPI</name>
<proteinExistence type="predicted"/>
<dbReference type="AlphaFoldDB" id="A0A8D8B7T3"/>
<accession>A0A8D8B7T3</accession>
<sequence length="106" mass="12490">MWCSEIMVLVKIVIFEREKSLSLLIMNPIVIIGVKPSRYYCNNKPGIFKNFVFPYICLFPFERVPAEIIPKPRAPRLPPFGRLCRLHSPFKKTPMPRTHTHPRRVE</sequence>
<dbReference type="EMBL" id="HBUE01063955">
    <property type="protein sequence ID" value="CAG6469835.1"/>
    <property type="molecule type" value="Transcribed_RNA"/>
</dbReference>
<protein>
    <submittedName>
        <fullName evidence="1">(northern house mosquito) hypothetical protein</fullName>
    </submittedName>
</protein>
<evidence type="ECO:0000313" key="1">
    <source>
        <dbReference type="EMBL" id="CAG6469835.1"/>
    </source>
</evidence>